<evidence type="ECO:0000256" key="2">
    <source>
        <dbReference type="ARBA" id="ARBA00022525"/>
    </source>
</evidence>
<evidence type="ECO:0000313" key="10">
    <source>
        <dbReference type="EMBL" id="OXA39664.1"/>
    </source>
</evidence>
<feature type="domain" description="Peptidase S1" evidence="9">
    <location>
        <begin position="45"/>
        <end position="272"/>
    </location>
</feature>
<name>A0A226D478_FOLCA</name>
<dbReference type="GO" id="GO:0006508">
    <property type="term" value="P:proteolysis"/>
    <property type="evidence" value="ECO:0007669"/>
    <property type="project" value="UniProtKB-KW"/>
</dbReference>
<reference evidence="10 11" key="1">
    <citation type="submission" date="2015-12" db="EMBL/GenBank/DDBJ databases">
        <title>The genome of Folsomia candida.</title>
        <authorList>
            <person name="Faddeeva A."/>
            <person name="Derks M.F."/>
            <person name="Anvar Y."/>
            <person name="Smit S."/>
            <person name="Van Straalen N."/>
            <person name="Roelofs D."/>
        </authorList>
    </citation>
    <scope>NUCLEOTIDE SEQUENCE [LARGE SCALE GENOMIC DNA]</scope>
    <source>
        <strain evidence="10 11">VU population</strain>
        <tissue evidence="10">Whole body</tissue>
    </source>
</reference>
<sequence>MTIPKEPSSTLCCAHSTAQDTHPSPDVSQFGEPVLLPNGGYLGVVISGKFAFKDIERFPFIVDIRRASHSCAGSIINAEWIVTAAHCALRAPIDYTLVAGDHNIDIVEGTEQTRQVVEIRIHPNYGSTPIPNMDDIAVMKVTPPFEFNDVVQPVVLPGLNFVPTAFATVIGWGVLAQGGGIASSVLMKVDVPHVNDTACNTMYSGDITSTMICYGEPGKDACQGDSGGPIVCGAEKALCGIVSWGHGCAQPGFPGVYTETSWYGEWIRTAITPTAEDPEPVVEVTTCGGRIDASSASIKFNFGSPILYRQRCVWTINTPFNSLRISLQESGLFWDDKIYVTQYSAAGPGL</sequence>
<dbReference type="FunFam" id="2.40.10.10:FF:000068">
    <property type="entry name" value="transmembrane protease serine 2"/>
    <property type="match status" value="1"/>
</dbReference>
<dbReference type="InterPro" id="IPR043504">
    <property type="entry name" value="Peptidase_S1_PA_chymotrypsin"/>
</dbReference>
<comment type="subcellular location">
    <subcellularLocation>
        <location evidence="1">Secreted</location>
    </subcellularLocation>
</comment>
<dbReference type="SMART" id="SM00020">
    <property type="entry name" value="Tryp_SPc"/>
    <property type="match status" value="1"/>
</dbReference>
<evidence type="ECO:0000256" key="6">
    <source>
        <dbReference type="ARBA" id="ARBA00023157"/>
    </source>
</evidence>
<dbReference type="Pfam" id="PF00089">
    <property type="entry name" value="Trypsin"/>
    <property type="match status" value="1"/>
</dbReference>
<dbReference type="CDD" id="cd00190">
    <property type="entry name" value="Tryp_SPc"/>
    <property type="match status" value="1"/>
</dbReference>
<dbReference type="PROSITE" id="PS00134">
    <property type="entry name" value="TRYPSIN_HIS"/>
    <property type="match status" value="1"/>
</dbReference>
<dbReference type="InterPro" id="IPR001254">
    <property type="entry name" value="Trypsin_dom"/>
</dbReference>
<evidence type="ECO:0000256" key="7">
    <source>
        <dbReference type="ARBA" id="ARBA00024195"/>
    </source>
</evidence>
<gene>
    <name evidence="10" type="ORF">Fcan01_25520</name>
</gene>
<evidence type="ECO:0000256" key="1">
    <source>
        <dbReference type="ARBA" id="ARBA00004613"/>
    </source>
</evidence>
<proteinExistence type="inferred from homology"/>
<dbReference type="PANTHER" id="PTHR24264">
    <property type="entry name" value="TRYPSIN-RELATED"/>
    <property type="match status" value="1"/>
</dbReference>
<evidence type="ECO:0000256" key="4">
    <source>
        <dbReference type="ARBA" id="ARBA00022801"/>
    </source>
</evidence>
<dbReference type="GO" id="GO:0004252">
    <property type="term" value="F:serine-type endopeptidase activity"/>
    <property type="evidence" value="ECO:0007669"/>
    <property type="project" value="InterPro"/>
</dbReference>
<dbReference type="Gene3D" id="2.40.10.10">
    <property type="entry name" value="Trypsin-like serine proteases"/>
    <property type="match status" value="2"/>
</dbReference>
<dbReference type="InterPro" id="IPR001314">
    <property type="entry name" value="Peptidase_S1A"/>
</dbReference>
<dbReference type="PANTHER" id="PTHR24264:SF65">
    <property type="entry name" value="SRCR DOMAIN-CONTAINING PROTEIN"/>
    <property type="match status" value="1"/>
</dbReference>
<evidence type="ECO:0000256" key="8">
    <source>
        <dbReference type="RuleBase" id="RU363034"/>
    </source>
</evidence>
<dbReference type="InterPro" id="IPR050127">
    <property type="entry name" value="Serine_Proteases_S1"/>
</dbReference>
<dbReference type="STRING" id="158441.A0A226D478"/>
<dbReference type="PROSITE" id="PS00135">
    <property type="entry name" value="TRYPSIN_SER"/>
    <property type="match status" value="1"/>
</dbReference>
<organism evidence="10 11">
    <name type="scientific">Folsomia candida</name>
    <name type="common">Springtail</name>
    <dbReference type="NCBI Taxonomy" id="158441"/>
    <lineage>
        <taxon>Eukaryota</taxon>
        <taxon>Metazoa</taxon>
        <taxon>Ecdysozoa</taxon>
        <taxon>Arthropoda</taxon>
        <taxon>Hexapoda</taxon>
        <taxon>Collembola</taxon>
        <taxon>Entomobryomorpha</taxon>
        <taxon>Isotomoidea</taxon>
        <taxon>Isotomidae</taxon>
        <taxon>Proisotominae</taxon>
        <taxon>Folsomia</taxon>
    </lineage>
</organism>
<comment type="caution">
    <text evidence="10">The sequence shown here is derived from an EMBL/GenBank/DDBJ whole genome shotgun (WGS) entry which is preliminary data.</text>
</comment>
<dbReference type="PRINTS" id="PR00722">
    <property type="entry name" value="CHYMOTRYPSIN"/>
</dbReference>
<evidence type="ECO:0000313" key="11">
    <source>
        <dbReference type="Proteomes" id="UP000198287"/>
    </source>
</evidence>
<dbReference type="GO" id="GO:0005615">
    <property type="term" value="C:extracellular space"/>
    <property type="evidence" value="ECO:0007669"/>
    <property type="project" value="TreeGrafter"/>
</dbReference>
<evidence type="ECO:0000259" key="9">
    <source>
        <dbReference type="PROSITE" id="PS50240"/>
    </source>
</evidence>
<dbReference type="InterPro" id="IPR009003">
    <property type="entry name" value="Peptidase_S1_PA"/>
</dbReference>
<evidence type="ECO:0000256" key="5">
    <source>
        <dbReference type="ARBA" id="ARBA00022825"/>
    </source>
</evidence>
<keyword evidence="4 8" id="KW-0378">Hydrolase</keyword>
<protein>
    <submittedName>
        <fullName evidence="10">Trypsin</fullName>
    </submittedName>
</protein>
<dbReference type="OrthoDB" id="10059102at2759"/>
<dbReference type="EMBL" id="LNIX01000037">
    <property type="protein sequence ID" value="OXA39664.1"/>
    <property type="molecule type" value="Genomic_DNA"/>
</dbReference>
<keyword evidence="3 8" id="KW-0645">Protease</keyword>
<comment type="similarity">
    <text evidence="7">Belongs to the peptidase S1 family. CLIP subfamily.</text>
</comment>
<keyword evidence="2" id="KW-0964">Secreted</keyword>
<dbReference type="PROSITE" id="PS50240">
    <property type="entry name" value="TRYPSIN_DOM"/>
    <property type="match status" value="1"/>
</dbReference>
<keyword evidence="5 8" id="KW-0720">Serine protease</keyword>
<evidence type="ECO:0000256" key="3">
    <source>
        <dbReference type="ARBA" id="ARBA00022670"/>
    </source>
</evidence>
<dbReference type="SUPFAM" id="SSF50494">
    <property type="entry name" value="Trypsin-like serine proteases"/>
    <property type="match status" value="1"/>
</dbReference>
<keyword evidence="11" id="KW-1185">Reference proteome</keyword>
<dbReference type="AlphaFoldDB" id="A0A226D478"/>
<accession>A0A226D478</accession>
<dbReference type="Proteomes" id="UP000198287">
    <property type="component" value="Unassembled WGS sequence"/>
</dbReference>
<keyword evidence="6" id="KW-1015">Disulfide bond</keyword>
<dbReference type="FunFam" id="2.40.10.10:FF:000002">
    <property type="entry name" value="Transmembrane protease serine"/>
    <property type="match status" value="1"/>
</dbReference>
<dbReference type="InterPro" id="IPR018114">
    <property type="entry name" value="TRYPSIN_HIS"/>
</dbReference>
<dbReference type="InterPro" id="IPR033116">
    <property type="entry name" value="TRYPSIN_SER"/>
</dbReference>